<evidence type="ECO:0000313" key="2">
    <source>
        <dbReference type="EMBL" id="KIO23063.1"/>
    </source>
</evidence>
<organism evidence="2 3">
    <name type="scientific">Tulasnella calospora MUT 4182</name>
    <dbReference type="NCBI Taxonomy" id="1051891"/>
    <lineage>
        <taxon>Eukaryota</taxon>
        <taxon>Fungi</taxon>
        <taxon>Dikarya</taxon>
        <taxon>Basidiomycota</taxon>
        <taxon>Agaricomycotina</taxon>
        <taxon>Agaricomycetes</taxon>
        <taxon>Cantharellales</taxon>
        <taxon>Tulasnellaceae</taxon>
        <taxon>Tulasnella</taxon>
    </lineage>
</organism>
<gene>
    <name evidence="2" type="ORF">M407DRAFT_27394</name>
</gene>
<proteinExistence type="predicted"/>
<reference evidence="2 3" key="1">
    <citation type="submission" date="2014-04" db="EMBL/GenBank/DDBJ databases">
        <authorList>
            <consortium name="DOE Joint Genome Institute"/>
            <person name="Kuo A."/>
            <person name="Girlanda M."/>
            <person name="Perotto S."/>
            <person name="Kohler A."/>
            <person name="Nagy L.G."/>
            <person name="Floudas D."/>
            <person name="Copeland A."/>
            <person name="Barry K.W."/>
            <person name="Cichocki N."/>
            <person name="Veneault-Fourrey C."/>
            <person name="LaButti K."/>
            <person name="Lindquist E.A."/>
            <person name="Lipzen A."/>
            <person name="Lundell T."/>
            <person name="Morin E."/>
            <person name="Murat C."/>
            <person name="Sun H."/>
            <person name="Tunlid A."/>
            <person name="Henrissat B."/>
            <person name="Grigoriev I.V."/>
            <person name="Hibbett D.S."/>
            <person name="Martin F."/>
            <person name="Nordberg H.P."/>
            <person name="Cantor M.N."/>
            <person name="Hua S.X."/>
        </authorList>
    </citation>
    <scope>NUCLEOTIDE SEQUENCE [LARGE SCALE GENOMIC DNA]</scope>
    <source>
        <strain evidence="2 3">MUT 4182</strain>
    </source>
</reference>
<feature type="region of interest" description="Disordered" evidence="1">
    <location>
        <begin position="35"/>
        <end position="57"/>
    </location>
</feature>
<dbReference type="HOGENOM" id="CLU_1289788_0_0_1"/>
<dbReference type="EMBL" id="KN823093">
    <property type="protein sequence ID" value="KIO23063.1"/>
    <property type="molecule type" value="Genomic_DNA"/>
</dbReference>
<dbReference type="OrthoDB" id="972532at2759"/>
<feature type="compositionally biased region" description="Polar residues" evidence="1">
    <location>
        <begin position="42"/>
        <end position="54"/>
    </location>
</feature>
<evidence type="ECO:0000313" key="3">
    <source>
        <dbReference type="Proteomes" id="UP000054248"/>
    </source>
</evidence>
<dbReference type="AlphaFoldDB" id="A0A0C3KNV6"/>
<dbReference type="Proteomes" id="UP000054248">
    <property type="component" value="Unassembled WGS sequence"/>
</dbReference>
<reference evidence="3" key="2">
    <citation type="submission" date="2015-01" db="EMBL/GenBank/DDBJ databases">
        <title>Evolutionary Origins and Diversification of the Mycorrhizal Mutualists.</title>
        <authorList>
            <consortium name="DOE Joint Genome Institute"/>
            <consortium name="Mycorrhizal Genomics Consortium"/>
            <person name="Kohler A."/>
            <person name="Kuo A."/>
            <person name="Nagy L.G."/>
            <person name="Floudas D."/>
            <person name="Copeland A."/>
            <person name="Barry K.W."/>
            <person name="Cichocki N."/>
            <person name="Veneault-Fourrey C."/>
            <person name="LaButti K."/>
            <person name="Lindquist E.A."/>
            <person name="Lipzen A."/>
            <person name="Lundell T."/>
            <person name="Morin E."/>
            <person name="Murat C."/>
            <person name="Riley R."/>
            <person name="Ohm R."/>
            <person name="Sun H."/>
            <person name="Tunlid A."/>
            <person name="Henrissat B."/>
            <person name="Grigoriev I.V."/>
            <person name="Hibbett D.S."/>
            <person name="Martin F."/>
        </authorList>
    </citation>
    <scope>NUCLEOTIDE SEQUENCE [LARGE SCALE GENOMIC DNA]</scope>
    <source>
        <strain evidence="3">MUT 4182</strain>
    </source>
</reference>
<sequence>MSQHFILSFPRRRVRQVDEQLLTFANAVRPLGSSRKRLRSLPKQNQEKSQSNPFSLCHQGRNGGKLRGLAVQPRSTRPTSDLEEFPRQFELLATDLVTFLHFLHDIPEFRDGSLDASVLRFEGDLKYWASYLREFEGRFGFPAIKRYVNDRPRELDRHMGAIRGALKPFVVEGVTTIRTAQNHTQNGLQNSSNVATFFLGVTATTIQHTFDKVE</sequence>
<name>A0A0C3KNV6_9AGAM</name>
<accession>A0A0C3KNV6</accession>
<keyword evidence="3" id="KW-1185">Reference proteome</keyword>
<evidence type="ECO:0000256" key="1">
    <source>
        <dbReference type="SAM" id="MobiDB-lite"/>
    </source>
</evidence>
<protein>
    <submittedName>
        <fullName evidence="2">Uncharacterized protein</fullName>
    </submittedName>
</protein>
<dbReference type="STRING" id="1051891.A0A0C3KNV6"/>